<dbReference type="EMBL" id="NHYD01003391">
    <property type="protein sequence ID" value="PPQ79138.1"/>
    <property type="molecule type" value="Genomic_DNA"/>
</dbReference>
<dbReference type="InterPro" id="IPR016848">
    <property type="entry name" value="RNase_P/MRP_Rpp29-subunit"/>
</dbReference>
<dbReference type="PANTHER" id="PTHR13348:SF0">
    <property type="entry name" value="RIBONUCLEASE P PROTEIN SUBUNIT P29"/>
    <property type="match status" value="1"/>
</dbReference>
<comment type="subcellular location">
    <subcellularLocation>
        <location evidence="1">Nucleus</location>
    </subcellularLocation>
</comment>
<dbReference type="GO" id="GO:0005634">
    <property type="term" value="C:nucleus"/>
    <property type="evidence" value="ECO:0007669"/>
    <property type="project" value="UniProtKB-SubCell"/>
</dbReference>
<organism evidence="9 10">
    <name type="scientific">Psilocybe cyanescens</name>
    <dbReference type="NCBI Taxonomy" id="93625"/>
    <lineage>
        <taxon>Eukaryota</taxon>
        <taxon>Fungi</taxon>
        <taxon>Dikarya</taxon>
        <taxon>Basidiomycota</taxon>
        <taxon>Agaricomycotina</taxon>
        <taxon>Agaricomycetes</taxon>
        <taxon>Agaricomycetidae</taxon>
        <taxon>Agaricales</taxon>
        <taxon>Agaricineae</taxon>
        <taxon>Strophariaceae</taxon>
        <taxon>Psilocybe</taxon>
    </lineage>
</organism>
<dbReference type="HAMAP" id="MF_00754">
    <property type="entry name" value="RNase_P_1"/>
    <property type="match status" value="1"/>
</dbReference>
<evidence type="ECO:0000313" key="10">
    <source>
        <dbReference type="Proteomes" id="UP000283269"/>
    </source>
</evidence>
<dbReference type="STRING" id="93625.A0A409WKU1"/>
<dbReference type="GO" id="GO:0001682">
    <property type="term" value="P:tRNA 5'-leader removal"/>
    <property type="evidence" value="ECO:0007669"/>
    <property type="project" value="InterPro"/>
</dbReference>
<dbReference type="FunCoup" id="A0A409WKU1">
    <property type="interactions" value="262"/>
</dbReference>
<proteinExistence type="inferred from homology"/>
<evidence type="ECO:0000256" key="4">
    <source>
        <dbReference type="ARBA" id="ARBA00022694"/>
    </source>
</evidence>
<evidence type="ECO:0000256" key="1">
    <source>
        <dbReference type="ARBA" id="ARBA00004123"/>
    </source>
</evidence>
<evidence type="ECO:0000256" key="5">
    <source>
        <dbReference type="ARBA" id="ARBA00022722"/>
    </source>
</evidence>
<keyword evidence="10" id="KW-1185">Reference proteome</keyword>
<feature type="region of interest" description="Disordered" evidence="8">
    <location>
        <begin position="1"/>
        <end position="25"/>
    </location>
</feature>
<keyword evidence="7" id="KW-0378">Hydrolase</keyword>
<dbReference type="InterPro" id="IPR023538">
    <property type="entry name" value="RNP1"/>
</dbReference>
<evidence type="ECO:0000313" key="9">
    <source>
        <dbReference type="EMBL" id="PPQ79138.1"/>
    </source>
</evidence>
<dbReference type="SMART" id="SM00538">
    <property type="entry name" value="POP4"/>
    <property type="match status" value="1"/>
</dbReference>
<comment type="similarity">
    <text evidence="2">Belongs to the eukaryotic/archaeal RNase P protein component 1 family.</text>
</comment>
<dbReference type="OrthoDB" id="124041at2759"/>
<protein>
    <submittedName>
        <fullName evidence="9">Uncharacterized protein</fullName>
    </submittedName>
</protein>
<dbReference type="InParanoid" id="A0A409WKU1"/>
<dbReference type="Proteomes" id="UP000283269">
    <property type="component" value="Unassembled WGS sequence"/>
</dbReference>
<dbReference type="InterPro" id="IPR023534">
    <property type="entry name" value="Rof/RNase_P-like"/>
</dbReference>
<dbReference type="GO" id="GO:0016787">
    <property type="term" value="F:hydrolase activity"/>
    <property type="evidence" value="ECO:0007669"/>
    <property type="project" value="UniProtKB-KW"/>
</dbReference>
<dbReference type="Pfam" id="PF01868">
    <property type="entry name" value="RNase_P-MRP_p29"/>
    <property type="match status" value="1"/>
</dbReference>
<evidence type="ECO:0000256" key="7">
    <source>
        <dbReference type="ARBA" id="ARBA00022801"/>
    </source>
</evidence>
<evidence type="ECO:0000256" key="3">
    <source>
        <dbReference type="ARBA" id="ARBA00022490"/>
    </source>
</evidence>
<keyword evidence="3" id="KW-0963">Cytoplasm</keyword>
<sequence length="287" mass="32378">MDPSSSKTKILDPYSPFPPRKGERLQFTSSAPFTPTYVAANLSLSSDPMGMYSTRVQGRQILLENPVRESRAKKELEEKRVRRKKERERKKLGVIGKREAKEKGVWKFDEAQAKFHLFLPLHRLWMGYMSELLGLPPKPSQPPTFQVASKSMPQSSGMHPKLLKADYHGSIMTVCQSKNPCLIGLSGIVIHETENAFKVVTKDNKLKVLPKQGAIFAFAVPLYSILPPTHTADTPLPIPPPSMGTENTLETVLDAPHIQFELYGNQFRFRAADRAGRKFKHKETIEL</sequence>
<keyword evidence="5" id="KW-0540">Nuclease</keyword>
<reference evidence="9 10" key="1">
    <citation type="journal article" date="2018" name="Evol. Lett.">
        <title>Horizontal gene cluster transfer increased hallucinogenic mushroom diversity.</title>
        <authorList>
            <person name="Reynolds H.T."/>
            <person name="Vijayakumar V."/>
            <person name="Gluck-Thaler E."/>
            <person name="Korotkin H.B."/>
            <person name="Matheny P.B."/>
            <person name="Slot J.C."/>
        </authorList>
    </citation>
    <scope>NUCLEOTIDE SEQUENCE [LARGE SCALE GENOMIC DNA]</scope>
    <source>
        <strain evidence="9 10">2631</strain>
    </source>
</reference>
<evidence type="ECO:0000256" key="6">
    <source>
        <dbReference type="ARBA" id="ARBA00022759"/>
    </source>
</evidence>
<gene>
    <name evidence="9" type="ORF">CVT25_002871</name>
</gene>
<dbReference type="AlphaFoldDB" id="A0A409WKU1"/>
<name>A0A409WKU1_PSICY</name>
<evidence type="ECO:0000256" key="8">
    <source>
        <dbReference type="SAM" id="MobiDB-lite"/>
    </source>
</evidence>
<dbReference type="GO" id="GO:0030677">
    <property type="term" value="C:ribonuclease P complex"/>
    <property type="evidence" value="ECO:0007669"/>
    <property type="project" value="InterPro"/>
</dbReference>
<evidence type="ECO:0000256" key="2">
    <source>
        <dbReference type="ARBA" id="ARBA00006181"/>
    </source>
</evidence>
<dbReference type="SUPFAM" id="SSF101744">
    <property type="entry name" value="Rof/RNase P subunit-like"/>
    <property type="match status" value="1"/>
</dbReference>
<dbReference type="InterPro" id="IPR002730">
    <property type="entry name" value="Rpp29/RNP1"/>
</dbReference>
<comment type="caution">
    <text evidence="9">The sequence shown here is derived from an EMBL/GenBank/DDBJ whole genome shotgun (WGS) entry which is preliminary data.</text>
</comment>
<keyword evidence="6" id="KW-0255">Endonuclease</keyword>
<keyword evidence="4" id="KW-0819">tRNA processing</keyword>
<accession>A0A409WKU1</accession>
<dbReference type="GO" id="GO:0033204">
    <property type="term" value="F:ribonuclease P RNA binding"/>
    <property type="evidence" value="ECO:0007669"/>
    <property type="project" value="InterPro"/>
</dbReference>
<dbReference type="GO" id="GO:0000172">
    <property type="term" value="C:ribonuclease MRP complex"/>
    <property type="evidence" value="ECO:0007669"/>
    <property type="project" value="InterPro"/>
</dbReference>
<dbReference type="GO" id="GO:0006364">
    <property type="term" value="P:rRNA processing"/>
    <property type="evidence" value="ECO:0007669"/>
    <property type="project" value="TreeGrafter"/>
</dbReference>
<dbReference type="Gene3D" id="2.30.30.210">
    <property type="entry name" value="Ribonuclease P/MRP, subunit p29"/>
    <property type="match status" value="1"/>
</dbReference>
<dbReference type="GO" id="GO:0004519">
    <property type="term" value="F:endonuclease activity"/>
    <property type="evidence" value="ECO:0007669"/>
    <property type="project" value="UniProtKB-KW"/>
</dbReference>
<dbReference type="PANTHER" id="PTHR13348">
    <property type="entry name" value="RIBONUCLEASE P SUBUNIT P29"/>
    <property type="match status" value="1"/>
</dbReference>
<dbReference type="InterPro" id="IPR036980">
    <property type="entry name" value="RNase_P/MRP_Rpp29_sf"/>
</dbReference>